<dbReference type="InterPro" id="IPR012337">
    <property type="entry name" value="RNaseH-like_sf"/>
</dbReference>
<dbReference type="Pfam" id="PF00642">
    <property type="entry name" value="zf-CCCH"/>
    <property type="match status" value="1"/>
</dbReference>
<evidence type="ECO:0000256" key="5">
    <source>
        <dbReference type="PROSITE-ProRule" id="PRU00723"/>
    </source>
</evidence>
<dbReference type="Gene3D" id="4.10.1000.10">
    <property type="entry name" value="Zinc finger, CCCH-type"/>
    <property type="match status" value="1"/>
</dbReference>
<dbReference type="InterPro" id="IPR051181">
    <property type="entry name" value="CAF1_poly(A)_ribonucleases"/>
</dbReference>
<gene>
    <name evidence="8" type="ORF">PPL_00067</name>
</gene>
<feature type="compositionally biased region" description="Low complexity" evidence="6">
    <location>
        <begin position="392"/>
        <end position="414"/>
    </location>
</feature>
<dbReference type="Proteomes" id="UP000001396">
    <property type="component" value="Unassembled WGS sequence"/>
</dbReference>
<protein>
    <recommendedName>
        <fullName evidence="7">C3H1-type domain-containing protein</fullName>
    </recommendedName>
</protein>
<dbReference type="PANTHER" id="PTHR15092">
    <property type="entry name" value="POLY A -SPECIFIC RIBONUCLEASE/TARGET OF EGR1, MEMBER 1"/>
    <property type="match status" value="1"/>
</dbReference>
<keyword evidence="9" id="KW-1185">Reference proteome</keyword>
<dbReference type="GeneID" id="31355601"/>
<dbReference type="InterPro" id="IPR000571">
    <property type="entry name" value="Znf_CCCH"/>
</dbReference>
<feature type="compositionally biased region" description="Basic and acidic residues" evidence="6">
    <location>
        <begin position="463"/>
        <end position="475"/>
    </location>
</feature>
<dbReference type="InParanoid" id="D3BVR4"/>
<dbReference type="InterPro" id="IPR036397">
    <property type="entry name" value="RNaseH_sf"/>
</dbReference>
<dbReference type="PROSITE" id="PS50103">
    <property type="entry name" value="ZF_C3H1"/>
    <property type="match status" value="1"/>
</dbReference>
<feature type="domain" description="C3H1-type" evidence="7">
    <location>
        <begin position="351"/>
        <end position="379"/>
    </location>
</feature>
<evidence type="ECO:0000256" key="1">
    <source>
        <dbReference type="ARBA" id="ARBA00008372"/>
    </source>
</evidence>
<keyword evidence="4 5" id="KW-0862">Zinc</keyword>
<accession>D3BVR4</accession>
<dbReference type="Pfam" id="PF04857">
    <property type="entry name" value="CAF1"/>
    <property type="match status" value="2"/>
</dbReference>
<dbReference type="Gene3D" id="3.30.420.10">
    <property type="entry name" value="Ribonuclease H-like superfamily/Ribonuclease H"/>
    <property type="match status" value="2"/>
</dbReference>
<comment type="caution">
    <text evidence="8">The sequence shown here is derived from an EMBL/GenBank/DDBJ whole genome shotgun (WGS) entry which is preliminary data.</text>
</comment>
<dbReference type="EMBL" id="ADBJ01000063">
    <property type="protein sequence ID" value="EFA74567.1"/>
    <property type="molecule type" value="Genomic_DNA"/>
</dbReference>
<evidence type="ECO:0000313" key="9">
    <source>
        <dbReference type="Proteomes" id="UP000001396"/>
    </source>
</evidence>
<dbReference type="SUPFAM" id="SSF53098">
    <property type="entry name" value="Ribonuclease H-like"/>
    <property type="match status" value="1"/>
</dbReference>
<name>D3BVR4_HETP5</name>
<proteinExistence type="inferred from homology"/>
<evidence type="ECO:0000256" key="2">
    <source>
        <dbReference type="ARBA" id="ARBA00022723"/>
    </source>
</evidence>
<comment type="similarity">
    <text evidence="1">Belongs to the CAF1 family.</text>
</comment>
<keyword evidence="2 5" id="KW-0479">Metal-binding</keyword>
<reference evidence="8 9" key="1">
    <citation type="journal article" date="2011" name="Genome Res.">
        <title>Phylogeny-wide analysis of social amoeba genomes highlights ancient origins for complex intercellular communication.</title>
        <authorList>
            <person name="Heidel A.J."/>
            <person name="Lawal H.M."/>
            <person name="Felder M."/>
            <person name="Schilde C."/>
            <person name="Helps N.R."/>
            <person name="Tunggal B."/>
            <person name="Rivero F."/>
            <person name="John U."/>
            <person name="Schleicher M."/>
            <person name="Eichinger L."/>
            <person name="Platzer M."/>
            <person name="Noegel A.A."/>
            <person name="Schaap P."/>
            <person name="Gloeckner G."/>
        </authorList>
    </citation>
    <scope>NUCLEOTIDE SEQUENCE [LARGE SCALE GENOMIC DNA]</scope>
    <source>
        <strain evidence="9">ATCC 26659 / Pp 5 / PN500</strain>
    </source>
</reference>
<sequence length="525" mass="60067">MTSNFNVVITNSNFEKEISKFEHALQGASFISIDTEFSGLGYSKNLKLKYNFVAKLVKSRSLLQLGIAIFTEKETTTKTAAITSSSESIEQRSLTSSPTITELSSISISNSNKLDDFEIDNDYNDDNNNNNNDNQDVILNENKKRSLNSIENDKQQCQQHQHQHQQQAIQHFRYEVRMFTFLCLNQSEFQVFPTSMTFLAQHGFDFNKLFLDGIHLVTTKKHADLPPSSKQRRIIDLLSKHQQPLVIHNGFYDLLFLFQSFIDDLPDQLNVFIAKLTKVFPKIYDTKFLSEYKVTENRSYLQYLFMKYERSNYQRFISNQSYVTCDQVVGFDQDIQREPLINVKSSNSKQYDGTKICSDFANHGYCKNGINCKLSHDINIILDEDEKRKSMKPSTPTKNNNNNNSNSGNKTNSPATKKQKQDNSKINSPNKSTATTTTITISTGTTLGAPLSTPSDIEEGEQPMDKEEKEKEKENSTTNNNNNIDINNIQQQQQQPSQSQQAHSAGYDSAMTGFIFAYYQKFYHQ</sequence>
<feature type="region of interest" description="Disordered" evidence="6">
    <location>
        <begin position="385"/>
        <end position="505"/>
    </location>
</feature>
<evidence type="ECO:0000313" key="8">
    <source>
        <dbReference type="EMBL" id="EFA74567.1"/>
    </source>
</evidence>
<dbReference type="OMA" id="RCCMPPT"/>
<dbReference type="GO" id="GO:0017069">
    <property type="term" value="F:snRNA binding"/>
    <property type="evidence" value="ECO:0007669"/>
    <property type="project" value="TreeGrafter"/>
</dbReference>
<feature type="compositionally biased region" description="Low complexity" evidence="6">
    <location>
        <begin position="432"/>
        <end position="449"/>
    </location>
</feature>
<evidence type="ECO:0000259" key="7">
    <source>
        <dbReference type="PROSITE" id="PS50103"/>
    </source>
</evidence>
<dbReference type="PANTHER" id="PTHR15092:SF37">
    <property type="entry name" value="TARGET OF EGR1 PROTEIN 1"/>
    <property type="match status" value="1"/>
</dbReference>
<dbReference type="InterPro" id="IPR036855">
    <property type="entry name" value="Znf_CCCH_sf"/>
</dbReference>
<dbReference type="SUPFAM" id="SSF90229">
    <property type="entry name" value="CCCH zinc finger"/>
    <property type="match status" value="1"/>
</dbReference>
<evidence type="ECO:0000256" key="3">
    <source>
        <dbReference type="ARBA" id="ARBA00022771"/>
    </source>
</evidence>
<keyword evidence="3 5" id="KW-0863">Zinc-finger</keyword>
<feature type="zinc finger region" description="C3H1-type" evidence="5">
    <location>
        <begin position="351"/>
        <end position="379"/>
    </location>
</feature>
<dbReference type="GO" id="GO:0015030">
    <property type="term" value="C:Cajal body"/>
    <property type="evidence" value="ECO:0007669"/>
    <property type="project" value="TreeGrafter"/>
</dbReference>
<feature type="compositionally biased region" description="Low complexity" evidence="6">
    <location>
        <begin position="476"/>
        <end position="501"/>
    </location>
</feature>
<dbReference type="InterPro" id="IPR006941">
    <property type="entry name" value="RNase_CAF1"/>
</dbReference>
<dbReference type="GO" id="GO:0000175">
    <property type="term" value="F:3'-5'-RNA exonuclease activity"/>
    <property type="evidence" value="ECO:0007669"/>
    <property type="project" value="TreeGrafter"/>
</dbReference>
<dbReference type="RefSeq" id="XP_020426701.1">
    <property type="nucleotide sequence ID" value="XM_020571112.1"/>
</dbReference>
<dbReference type="GO" id="GO:0034472">
    <property type="term" value="P:snRNA 3'-end processing"/>
    <property type="evidence" value="ECO:0007669"/>
    <property type="project" value="TreeGrafter"/>
</dbReference>
<dbReference type="STRING" id="670386.D3BVR4"/>
<dbReference type="GO" id="GO:0008270">
    <property type="term" value="F:zinc ion binding"/>
    <property type="evidence" value="ECO:0007669"/>
    <property type="project" value="UniProtKB-KW"/>
</dbReference>
<dbReference type="FunCoup" id="D3BVR4">
    <property type="interactions" value="207"/>
</dbReference>
<organism evidence="8 9">
    <name type="scientific">Heterostelium pallidum (strain ATCC 26659 / Pp 5 / PN500)</name>
    <name type="common">Cellular slime mold</name>
    <name type="synonym">Polysphondylium pallidum</name>
    <dbReference type="NCBI Taxonomy" id="670386"/>
    <lineage>
        <taxon>Eukaryota</taxon>
        <taxon>Amoebozoa</taxon>
        <taxon>Evosea</taxon>
        <taxon>Eumycetozoa</taxon>
        <taxon>Dictyostelia</taxon>
        <taxon>Acytosteliales</taxon>
        <taxon>Acytosteliaceae</taxon>
        <taxon>Heterostelium</taxon>
    </lineage>
</organism>
<evidence type="ECO:0000256" key="4">
    <source>
        <dbReference type="ARBA" id="ARBA00022833"/>
    </source>
</evidence>
<dbReference type="AlphaFoldDB" id="D3BVR4"/>
<evidence type="ECO:0000256" key="6">
    <source>
        <dbReference type="SAM" id="MobiDB-lite"/>
    </source>
</evidence>